<gene>
    <name evidence="1" type="ORF">J2I47_19165</name>
</gene>
<comment type="caution">
    <text evidence="1">The sequence shown here is derived from an EMBL/GenBank/DDBJ whole genome shotgun (WGS) entry which is preliminary data.</text>
</comment>
<evidence type="ECO:0000313" key="2">
    <source>
        <dbReference type="Proteomes" id="UP000664034"/>
    </source>
</evidence>
<dbReference type="Proteomes" id="UP000664034">
    <property type="component" value="Unassembled WGS sequence"/>
</dbReference>
<keyword evidence="2" id="KW-1185">Reference proteome</keyword>
<evidence type="ECO:0000313" key="1">
    <source>
        <dbReference type="EMBL" id="MBO0938680.1"/>
    </source>
</evidence>
<name>A0A939K7J1_9BACT</name>
<sequence length="239" mass="27103">MNNRLLLLCLLLPLFTEAQTLKTVKKRSKYLLEQFEVLTDNDTMRAGNYKKMLIGNKQLLEEGRYETGRRVGPWTFYNQKGETELVYDYTTRQVVTLNRPQKLASLAQVQQGDTIASVYLDAAPVYLASTAQLYTIMGREVRFPVQLLRSGITELSYKVVATVSPMGTSYRVIASNPADEFKKSARDAMNMAFKGVEWVPVVYQDKPVPTVFLFESIVLTGFAIERPPVITTQMVGRPR</sequence>
<dbReference type="EMBL" id="JAFMYV010000010">
    <property type="protein sequence ID" value="MBO0938680.1"/>
    <property type="molecule type" value="Genomic_DNA"/>
</dbReference>
<protein>
    <submittedName>
        <fullName evidence="1">Uncharacterized protein</fullName>
    </submittedName>
</protein>
<reference evidence="1" key="1">
    <citation type="submission" date="2021-03" db="EMBL/GenBank/DDBJ databases">
        <title>Fibrella sp. HMF5335 genome sequencing and assembly.</title>
        <authorList>
            <person name="Kang H."/>
            <person name="Kim H."/>
            <person name="Bae S."/>
            <person name="Joh K."/>
        </authorList>
    </citation>
    <scope>NUCLEOTIDE SEQUENCE</scope>
    <source>
        <strain evidence="1">HMF5335</strain>
    </source>
</reference>
<accession>A0A939K7J1</accession>
<dbReference type="RefSeq" id="WP_207366211.1">
    <property type="nucleotide sequence ID" value="NZ_JAFMYV010000010.1"/>
</dbReference>
<dbReference type="AlphaFoldDB" id="A0A939K7J1"/>
<proteinExistence type="predicted"/>
<organism evidence="1 2">
    <name type="scientific">Fibrella rubiginis</name>
    <dbReference type="NCBI Taxonomy" id="2817060"/>
    <lineage>
        <taxon>Bacteria</taxon>
        <taxon>Pseudomonadati</taxon>
        <taxon>Bacteroidota</taxon>
        <taxon>Cytophagia</taxon>
        <taxon>Cytophagales</taxon>
        <taxon>Spirosomataceae</taxon>
        <taxon>Fibrella</taxon>
    </lineage>
</organism>